<evidence type="ECO:0000313" key="1">
    <source>
        <dbReference type="EMBL" id="MPC64750.1"/>
    </source>
</evidence>
<protein>
    <submittedName>
        <fullName evidence="1">Uncharacterized protein</fullName>
    </submittedName>
</protein>
<sequence>MTCRDSTYIIANLRAWRREAYLSRLRPSFSQVEKGILRRSSIFTPLLFDEDQLQEALQSFKSNADRMLHEAALRALAQPVPAPGMPPTFYLHCCQTLCCSRPQTFLRRSCQGLPGGGAVGGTHSFCPSVQGVGWKGKPYCK</sequence>
<evidence type="ECO:0000313" key="2">
    <source>
        <dbReference type="Proteomes" id="UP000324222"/>
    </source>
</evidence>
<dbReference type="EMBL" id="VSRR010022535">
    <property type="protein sequence ID" value="MPC64750.1"/>
    <property type="molecule type" value="Genomic_DNA"/>
</dbReference>
<gene>
    <name evidence="1" type="ORF">E2C01_058870</name>
</gene>
<proteinExistence type="predicted"/>
<accession>A0A5B7GXJ6</accession>
<reference evidence="1 2" key="1">
    <citation type="submission" date="2019-05" db="EMBL/GenBank/DDBJ databases">
        <title>Another draft genome of Portunus trituberculatus and its Hox gene families provides insights of decapod evolution.</title>
        <authorList>
            <person name="Jeong J.-H."/>
            <person name="Song I."/>
            <person name="Kim S."/>
            <person name="Choi T."/>
            <person name="Kim D."/>
            <person name="Ryu S."/>
            <person name="Kim W."/>
        </authorList>
    </citation>
    <scope>NUCLEOTIDE SEQUENCE [LARGE SCALE GENOMIC DNA]</scope>
    <source>
        <tissue evidence="1">Muscle</tissue>
    </source>
</reference>
<dbReference type="AlphaFoldDB" id="A0A5B7GXJ6"/>
<comment type="caution">
    <text evidence="1">The sequence shown here is derived from an EMBL/GenBank/DDBJ whole genome shotgun (WGS) entry which is preliminary data.</text>
</comment>
<keyword evidence="2" id="KW-1185">Reference proteome</keyword>
<organism evidence="1 2">
    <name type="scientific">Portunus trituberculatus</name>
    <name type="common">Swimming crab</name>
    <name type="synonym">Neptunus trituberculatus</name>
    <dbReference type="NCBI Taxonomy" id="210409"/>
    <lineage>
        <taxon>Eukaryota</taxon>
        <taxon>Metazoa</taxon>
        <taxon>Ecdysozoa</taxon>
        <taxon>Arthropoda</taxon>
        <taxon>Crustacea</taxon>
        <taxon>Multicrustacea</taxon>
        <taxon>Malacostraca</taxon>
        <taxon>Eumalacostraca</taxon>
        <taxon>Eucarida</taxon>
        <taxon>Decapoda</taxon>
        <taxon>Pleocyemata</taxon>
        <taxon>Brachyura</taxon>
        <taxon>Eubrachyura</taxon>
        <taxon>Portunoidea</taxon>
        <taxon>Portunidae</taxon>
        <taxon>Portuninae</taxon>
        <taxon>Portunus</taxon>
    </lineage>
</organism>
<name>A0A5B7GXJ6_PORTR</name>
<dbReference type="Proteomes" id="UP000324222">
    <property type="component" value="Unassembled WGS sequence"/>
</dbReference>